<reference evidence="1 2" key="1">
    <citation type="submission" date="2024-06" db="EMBL/GenBank/DDBJ databases">
        <title>Flavobacterium spp. isolated from glacier.</title>
        <authorList>
            <person name="Han D."/>
        </authorList>
    </citation>
    <scope>NUCLEOTIDE SEQUENCE [LARGE SCALE GENOMIC DNA]</scope>
    <source>
        <strain evidence="1 2">LB3P45</strain>
    </source>
</reference>
<name>A0ABW6HNU5_9FLAO</name>
<dbReference type="Proteomes" id="UP001600039">
    <property type="component" value="Unassembled WGS sequence"/>
</dbReference>
<keyword evidence="2" id="KW-1185">Reference proteome</keyword>
<dbReference type="EMBL" id="JBHZQA010000008">
    <property type="protein sequence ID" value="MFE3848731.1"/>
    <property type="molecule type" value="Genomic_DNA"/>
</dbReference>
<evidence type="ECO:0000313" key="2">
    <source>
        <dbReference type="Proteomes" id="UP001600039"/>
    </source>
</evidence>
<gene>
    <name evidence="1" type="ORF">ACFX5D_12225</name>
</gene>
<protein>
    <submittedName>
        <fullName evidence="1">Uncharacterized protein</fullName>
    </submittedName>
</protein>
<evidence type="ECO:0000313" key="1">
    <source>
        <dbReference type="EMBL" id="MFE3848731.1"/>
    </source>
</evidence>
<accession>A0ABW6HNU5</accession>
<sequence>MKTLRQLSLKPVLIIIKINATWRPRANDFNTGNYLRGITPIANQNNLIISVTAGTLK</sequence>
<dbReference type="RefSeq" id="WP_379858463.1">
    <property type="nucleotide sequence ID" value="NZ_JBHZQA010000008.1"/>
</dbReference>
<organism evidence="1 2">
    <name type="scientific">Flavobacterium fructosi</name>
    <dbReference type="NCBI Taxonomy" id="3230416"/>
    <lineage>
        <taxon>Bacteria</taxon>
        <taxon>Pseudomonadati</taxon>
        <taxon>Bacteroidota</taxon>
        <taxon>Flavobacteriia</taxon>
        <taxon>Flavobacteriales</taxon>
        <taxon>Flavobacteriaceae</taxon>
        <taxon>Flavobacterium</taxon>
    </lineage>
</organism>
<comment type="caution">
    <text evidence="1">The sequence shown here is derived from an EMBL/GenBank/DDBJ whole genome shotgun (WGS) entry which is preliminary data.</text>
</comment>
<proteinExistence type="predicted"/>